<feature type="binding site" evidence="12">
    <location>
        <position position="79"/>
    </location>
    <ligand>
        <name>Na(+)</name>
        <dbReference type="ChEBI" id="CHEBI:29101"/>
        <note>structural</note>
    </ligand>
</feature>
<keyword evidence="3" id="KW-0997">Cell inner membrane</keyword>
<evidence type="ECO:0000256" key="12">
    <source>
        <dbReference type="HAMAP-Rule" id="MF_00454"/>
    </source>
</evidence>
<comment type="similarity">
    <text evidence="10 12">Belongs to the fluoride channel Fluc/FEX (TC 1.A.43) family.</text>
</comment>
<name>A0A964DXD8_9PROT</name>
<evidence type="ECO:0000256" key="1">
    <source>
        <dbReference type="ARBA" id="ARBA00004651"/>
    </source>
</evidence>
<evidence type="ECO:0000256" key="5">
    <source>
        <dbReference type="ARBA" id="ARBA00022989"/>
    </source>
</evidence>
<evidence type="ECO:0000313" key="14">
    <source>
        <dbReference type="Proteomes" id="UP000708298"/>
    </source>
</evidence>
<proteinExistence type="inferred from homology"/>
<dbReference type="GO" id="GO:0062054">
    <property type="term" value="F:fluoride channel activity"/>
    <property type="evidence" value="ECO:0007669"/>
    <property type="project" value="UniProtKB-UniRule"/>
</dbReference>
<dbReference type="PANTHER" id="PTHR28259:SF1">
    <property type="entry name" value="FLUORIDE EXPORT PROTEIN 1-RELATED"/>
    <property type="match status" value="1"/>
</dbReference>
<comment type="catalytic activity">
    <reaction evidence="11">
        <text>fluoride(in) = fluoride(out)</text>
        <dbReference type="Rhea" id="RHEA:76159"/>
        <dbReference type="ChEBI" id="CHEBI:17051"/>
    </reaction>
    <physiologicalReaction direction="left-to-right" evidence="11">
        <dbReference type="Rhea" id="RHEA:76160"/>
    </physiologicalReaction>
</comment>
<evidence type="ECO:0000313" key="13">
    <source>
        <dbReference type="EMBL" id="MCB8874096.1"/>
    </source>
</evidence>
<evidence type="ECO:0000256" key="4">
    <source>
        <dbReference type="ARBA" id="ARBA00022692"/>
    </source>
</evidence>
<dbReference type="GO" id="GO:0046872">
    <property type="term" value="F:metal ion binding"/>
    <property type="evidence" value="ECO:0007669"/>
    <property type="project" value="UniProtKB-KW"/>
</dbReference>
<sequence length="131" mass="13355">MNATTYLLVAAGGALGTVGRAWLGLFVGRTLGFGFPLGTLIINILGSAVIGIVAATALPSSRSIVGPELRVFLMVGICGGFTTFSSFSLQTFELLREGRAAAAFANVALSVVICLIVTAVGYLGTASLLSR</sequence>
<keyword evidence="2 12" id="KW-1003">Cell membrane</keyword>
<evidence type="ECO:0000256" key="10">
    <source>
        <dbReference type="ARBA" id="ARBA00035120"/>
    </source>
</evidence>
<accession>A0A964DXD8</accession>
<dbReference type="Pfam" id="PF02537">
    <property type="entry name" value="CRCB"/>
    <property type="match status" value="1"/>
</dbReference>
<protein>
    <recommendedName>
        <fullName evidence="12">Fluoride-specific ion channel FluC</fullName>
    </recommendedName>
</protein>
<keyword evidence="7 12" id="KW-0406">Ion transport</keyword>
<dbReference type="AlphaFoldDB" id="A0A964DXD8"/>
<evidence type="ECO:0000256" key="9">
    <source>
        <dbReference type="ARBA" id="ARBA00023303"/>
    </source>
</evidence>
<keyword evidence="6 12" id="KW-0915">Sodium</keyword>
<dbReference type="GO" id="GO:0140114">
    <property type="term" value="P:cellular detoxification of fluoride"/>
    <property type="evidence" value="ECO:0007669"/>
    <property type="project" value="UniProtKB-UniRule"/>
</dbReference>
<feature type="transmembrane region" description="Helical" evidence="12">
    <location>
        <begin position="71"/>
        <end position="89"/>
    </location>
</feature>
<dbReference type="NCBIfam" id="TIGR00494">
    <property type="entry name" value="crcB"/>
    <property type="match status" value="1"/>
</dbReference>
<dbReference type="PANTHER" id="PTHR28259">
    <property type="entry name" value="FLUORIDE EXPORT PROTEIN 1-RELATED"/>
    <property type="match status" value="1"/>
</dbReference>
<feature type="binding site" evidence="12">
    <location>
        <position position="82"/>
    </location>
    <ligand>
        <name>Na(+)</name>
        <dbReference type="ChEBI" id="CHEBI:29101"/>
        <note>structural</note>
    </ligand>
</feature>
<evidence type="ECO:0000256" key="6">
    <source>
        <dbReference type="ARBA" id="ARBA00023053"/>
    </source>
</evidence>
<comment type="activity regulation">
    <text evidence="12">Na(+) is not transported, but it plays an essential structural role and its presence is essential for fluoride channel function.</text>
</comment>
<dbReference type="Proteomes" id="UP000708298">
    <property type="component" value="Unassembled WGS sequence"/>
</dbReference>
<evidence type="ECO:0000256" key="2">
    <source>
        <dbReference type="ARBA" id="ARBA00022475"/>
    </source>
</evidence>
<dbReference type="HAMAP" id="MF_00454">
    <property type="entry name" value="FluC"/>
    <property type="match status" value="1"/>
</dbReference>
<keyword evidence="9 12" id="KW-0407">Ion channel</keyword>
<reference evidence="13" key="1">
    <citation type="journal article" date="2021" name="Microorganisms">
        <title>Acidisoma silvae sp. nov. and Acidisomacellulosilytica sp. nov., Two Acidophilic Bacteria Isolated from Decaying Wood, Hydrolyzing Cellulose and Producing Poly-3-hydroxybutyrate.</title>
        <authorList>
            <person name="Mieszkin S."/>
            <person name="Pouder E."/>
            <person name="Uroz S."/>
            <person name="Simon-Colin C."/>
            <person name="Alain K."/>
        </authorList>
    </citation>
    <scope>NUCLEOTIDE SEQUENCE</scope>
    <source>
        <strain evidence="13">HW T2.11</strain>
    </source>
</reference>
<dbReference type="EMBL" id="JAESVB010000001">
    <property type="protein sequence ID" value="MCB8874096.1"/>
    <property type="molecule type" value="Genomic_DNA"/>
</dbReference>
<evidence type="ECO:0000256" key="8">
    <source>
        <dbReference type="ARBA" id="ARBA00023136"/>
    </source>
</evidence>
<comment type="function">
    <text evidence="12">Fluoride-specific ion channel. Important for reducing fluoride concentration in the cell, thus reducing its toxicity.</text>
</comment>
<dbReference type="RefSeq" id="WP_227319750.1">
    <property type="nucleotide sequence ID" value="NZ_JAESVB010000001.1"/>
</dbReference>
<keyword evidence="12" id="KW-0479">Metal-binding</keyword>
<keyword evidence="8 12" id="KW-0472">Membrane</keyword>
<feature type="transmembrane region" description="Helical" evidence="12">
    <location>
        <begin position="101"/>
        <end position="123"/>
    </location>
</feature>
<evidence type="ECO:0000256" key="3">
    <source>
        <dbReference type="ARBA" id="ARBA00022519"/>
    </source>
</evidence>
<comment type="subcellular location">
    <subcellularLocation>
        <location evidence="1 12">Cell membrane</location>
        <topology evidence="1 12">Multi-pass membrane protein</topology>
    </subcellularLocation>
</comment>
<organism evidence="13 14">
    <name type="scientific">Acidisoma silvae</name>
    <dbReference type="NCBI Taxonomy" id="2802396"/>
    <lineage>
        <taxon>Bacteria</taxon>
        <taxon>Pseudomonadati</taxon>
        <taxon>Pseudomonadota</taxon>
        <taxon>Alphaproteobacteria</taxon>
        <taxon>Acetobacterales</taxon>
        <taxon>Acidocellaceae</taxon>
        <taxon>Acidisoma</taxon>
    </lineage>
</organism>
<reference evidence="13" key="2">
    <citation type="submission" date="2021-01" db="EMBL/GenBank/DDBJ databases">
        <authorList>
            <person name="Mieszkin S."/>
            <person name="Pouder E."/>
            <person name="Alain K."/>
        </authorList>
    </citation>
    <scope>NUCLEOTIDE SEQUENCE</scope>
    <source>
        <strain evidence="13">HW T2.11</strain>
    </source>
</reference>
<comment type="caution">
    <text evidence="13">The sequence shown here is derived from an EMBL/GenBank/DDBJ whole genome shotgun (WGS) entry which is preliminary data.</text>
</comment>
<gene>
    <name evidence="12 13" type="primary">crcB</name>
    <name evidence="12" type="synonym">fluC</name>
    <name evidence="13" type="ORF">ASILVAE211_02795</name>
</gene>
<evidence type="ECO:0000256" key="11">
    <source>
        <dbReference type="ARBA" id="ARBA00035585"/>
    </source>
</evidence>
<keyword evidence="12" id="KW-0813">Transport</keyword>
<keyword evidence="5 12" id="KW-1133">Transmembrane helix</keyword>
<evidence type="ECO:0000256" key="7">
    <source>
        <dbReference type="ARBA" id="ARBA00023065"/>
    </source>
</evidence>
<dbReference type="InterPro" id="IPR003691">
    <property type="entry name" value="FluC"/>
</dbReference>
<feature type="transmembrane region" description="Helical" evidence="12">
    <location>
        <begin position="40"/>
        <end position="59"/>
    </location>
</feature>
<dbReference type="GO" id="GO:0005886">
    <property type="term" value="C:plasma membrane"/>
    <property type="evidence" value="ECO:0007669"/>
    <property type="project" value="UniProtKB-SubCell"/>
</dbReference>
<keyword evidence="14" id="KW-1185">Reference proteome</keyword>
<keyword evidence="4 12" id="KW-0812">Transmembrane</keyword>